<evidence type="ECO:0000256" key="1">
    <source>
        <dbReference type="ARBA" id="ARBA00016056"/>
    </source>
</evidence>
<dbReference type="OrthoDB" id="5599130at2759"/>
<proteinExistence type="predicted"/>
<evidence type="ECO:0000256" key="2">
    <source>
        <dbReference type="ARBA" id="ARBA00022729"/>
    </source>
</evidence>
<dbReference type="SMART" id="SM00737">
    <property type="entry name" value="ML"/>
    <property type="match status" value="1"/>
</dbReference>
<dbReference type="InterPro" id="IPR036864">
    <property type="entry name" value="Zn2-C6_fun-type_DNA-bd_sf"/>
</dbReference>
<dbReference type="InterPro" id="IPR001138">
    <property type="entry name" value="Zn2Cys6_DnaBD"/>
</dbReference>
<reference evidence="4 5" key="1">
    <citation type="submission" date="2016-10" db="EMBL/GenBank/DDBJ databases">
        <title>The genome of Paramicrosporidium saccamoebae is the missing link in understanding Cryptomycota and Microsporidia evolution.</title>
        <authorList>
            <person name="Quandt C.A."/>
            <person name="Beaudet D."/>
            <person name="Corsaro D."/>
            <person name="Michel R."/>
            <person name="Corradi N."/>
            <person name="James T."/>
        </authorList>
    </citation>
    <scope>NUCLEOTIDE SEQUENCE [LARGE SCALE GENOMIC DNA]</scope>
    <source>
        <strain evidence="4 5">KSL3</strain>
    </source>
</reference>
<feature type="domain" description="Zn(2)-C6 fungal-type" evidence="3">
    <location>
        <begin position="221"/>
        <end position="250"/>
    </location>
</feature>
<dbReference type="EMBL" id="MTSL01000169">
    <property type="protein sequence ID" value="PJF17547.1"/>
    <property type="molecule type" value="Genomic_DNA"/>
</dbReference>
<dbReference type="CDD" id="cd00067">
    <property type="entry name" value="GAL4"/>
    <property type="match status" value="1"/>
</dbReference>
<dbReference type="InterPro" id="IPR016024">
    <property type="entry name" value="ARM-type_fold"/>
</dbReference>
<dbReference type="FunFam" id="4.10.240.10:FF:000002">
    <property type="entry name" value="Zn cluster transcription factor Rds2"/>
    <property type="match status" value="1"/>
</dbReference>
<evidence type="ECO:0000259" key="3">
    <source>
        <dbReference type="PROSITE" id="PS50048"/>
    </source>
</evidence>
<name>A0A2H9TIF4_9FUNG</name>
<protein>
    <recommendedName>
        <fullName evidence="1">Phosphatidylglycerol/phosphatidylinositol transfer protein</fullName>
    </recommendedName>
</protein>
<dbReference type="PANTHER" id="PTHR31986">
    <property type="entry name" value="REGULATOR OF DRUG SENSITIVITY 2"/>
    <property type="match status" value="1"/>
</dbReference>
<dbReference type="SMART" id="SM00066">
    <property type="entry name" value="GAL4"/>
    <property type="match status" value="1"/>
</dbReference>
<dbReference type="SUPFAM" id="SSF81296">
    <property type="entry name" value="E set domains"/>
    <property type="match status" value="1"/>
</dbReference>
<dbReference type="Gene3D" id="1.25.10.10">
    <property type="entry name" value="Leucine-rich Repeat Variant"/>
    <property type="match status" value="1"/>
</dbReference>
<dbReference type="PROSITE" id="PS50048">
    <property type="entry name" value="ZN2_CY6_FUNGAL_2"/>
    <property type="match status" value="1"/>
</dbReference>
<keyword evidence="2" id="KW-0732">Signal</keyword>
<dbReference type="InterPro" id="IPR011989">
    <property type="entry name" value="ARM-like"/>
</dbReference>
<dbReference type="InterPro" id="IPR053045">
    <property type="entry name" value="Zinc_cluster_trans_reg"/>
</dbReference>
<dbReference type="GO" id="GO:0000981">
    <property type="term" value="F:DNA-binding transcription factor activity, RNA polymerase II-specific"/>
    <property type="evidence" value="ECO:0007669"/>
    <property type="project" value="InterPro"/>
</dbReference>
<dbReference type="PANTHER" id="PTHR31986:SF7">
    <property type="entry name" value="REGULATOR OF DRUG SENSITIVITY 2"/>
    <property type="match status" value="1"/>
</dbReference>
<dbReference type="GO" id="GO:0005634">
    <property type="term" value="C:nucleus"/>
    <property type="evidence" value="ECO:0007669"/>
    <property type="project" value="TreeGrafter"/>
</dbReference>
<dbReference type="Gene3D" id="2.70.220.10">
    <property type="entry name" value="Ganglioside GM2 activator"/>
    <property type="match status" value="1"/>
</dbReference>
<dbReference type="InterPro" id="IPR036846">
    <property type="entry name" value="GM2-AP_sf"/>
</dbReference>
<dbReference type="GO" id="GO:0008270">
    <property type="term" value="F:zinc ion binding"/>
    <property type="evidence" value="ECO:0007669"/>
    <property type="project" value="InterPro"/>
</dbReference>
<dbReference type="InterPro" id="IPR003172">
    <property type="entry name" value="ML_dom"/>
</dbReference>
<dbReference type="Pfam" id="PF02221">
    <property type="entry name" value="E1_DerP2_DerF2"/>
    <property type="match status" value="1"/>
</dbReference>
<dbReference type="Gene3D" id="4.10.240.10">
    <property type="entry name" value="Zn(2)-C6 fungal-type DNA-binding domain"/>
    <property type="match status" value="1"/>
</dbReference>
<sequence length="685" mass="76928">MARSSRSVISQRSDKMEAGALIGGKMSVPLLRWGIENSDADALQKEVETGTDPELIEMILGKDDPVRMKDVAKMGLWPRILPFLDSKEYELQVHAAWLMAVCAQNNQEGAEHLLSLGTVPKMLAMISADNKGPLTKKCVSVLSALFQCSENGYEQFEKQDGLAVFQQAIARFSADENLRTRIVFSLYFYVHMHGKCPDALRNNEFFYPLGGVRRRKKTNHACVFCQRSHMTCDTERPCQRCIKRRIGHLCHDAPPPTVEFAEPTPKALTYSPTEGPYQAYYSNDEFQQAFKIVDDNWEPEAPKIFDCQEIDNRMKNFSLEGRERIKAVSNALDQISQFITTNLSKEDLVRSEACEYSKIIACITTPFLVARGGGEVLRVSQTFAELMQIRKEELESGWQICELLTEEAFVNYGEKMVSLYFDQRQRSFVTNCVLVPGGSPKFLQRKKCNRSARSSGENSEYRNVRLVPCGLTTTTANGMAVFGVTMKLLLTVLLFVGVAYCKNHVESDEIVQFMRANPAGDAVELLDALNEDEPDMPKGWSNCGSSDDLFSLHSFTLTPDPPRRSQMLSVRVAGNLATPLAGGTLNYTVTFGIIPIVQDSLSLCDALALEPKIPQCPLRSGDWDVRHEVELPREVPFGKYKVRAAAWDVEGRQIFCVEGTTVIGIMMAQAKKQLEWNRQFDFDDV</sequence>
<evidence type="ECO:0000313" key="5">
    <source>
        <dbReference type="Proteomes" id="UP000240830"/>
    </source>
</evidence>
<keyword evidence="5" id="KW-1185">Reference proteome</keyword>
<dbReference type="AlphaFoldDB" id="A0A2H9TIF4"/>
<evidence type="ECO:0000313" key="4">
    <source>
        <dbReference type="EMBL" id="PJF17547.1"/>
    </source>
</evidence>
<dbReference type="Proteomes" id="UP000240830">
    <property type="component" value="Unassembled WGS sequence"/>
</dbReference>
<dbReference type="STRING" id="1246581.A0A2H9TIF4"/>
<dbReference type="InterPro" id="IPR014756">
    <property type="entry name" value="Ig_E-set"/>
</dbReference>
<dbReference type="Pfam" id="PF00172">
    <property type="entry name" value="Zn_clus"/>
    <property type="match status" value="1"/>
</dbReference>
<gene>
    <name evidence="4" type="ORF">PSACC_02646</name>
</gene>
<comment type="caution">
    <text evidence="4">The sequence shown here is derived from an EMBL/GenBank/DDBJ whole genome shotgun (WGS) entry which is preliminary data.</text>
</comment>
<dbReference type="SUPFAM" id="SSF48371">
    <property type="entry name" value="ARM repeat"/>
    <property type="match status" value="1"/>
</dbReference>
<organism evidence="4 5">
    <name type="scientific">Paramicrosporidium saccamoebae</name>
    <dbReference type="NCBI Taxonomy" id="1246581"/>
    <lineage>
        <taxon>Eukaryota</taxon>
        <taxon>Fungi</taxon>
        <taxon>Fungi incertae sedis</taxon>
        <taxon>Cryptomycota</taxon>
        <taxon>Cryptomycota incertae sedis</taxon>
        <taxon>Paramicrosporidium</taxon>
    </lineage>
</organism>
<dbReference type="GO" id="GO:0000977">
    <property type="term" value="F:RNA polymerase II transcription regulatory region sequence-specific DNA binding"/>
    <property type="evidence" value="ECO:0007669"/>
    <property type="project" value="TreeGrafter"/>
</dbReference>
<accession>A0A2H9TIF4</accession>
<dbReference type="SUPFAM" id="SSF57701">
    <property type="entry name" value="Zn2/Cys6 DNA-binding domain"/>
    <property type="match status" value="1"/>
</dbReference>